<proteinExistence type="predicted"/>
<organism evidence="6 7">
    <name type="scientific">Nocardia vinacea</name>
    <dbReference type="NCBI Taxonomy" id="96468"/>
    <lineage>
        <taxon>Bacteria</taxon>
        <taxon>Bacillati</taxon>
        <taxon>Actinomycetota</taxon>
        <taxon>Actinomycetes</taxon>
        <taxon>Mycobacteriales</taxon>
        <taxon>Nocardiaceae</taxon>
        <taxon>Nocardia</taxon>
    </lineage>
</organism>
<protein>
    <recommendedName>
        <fullName evidence="2">asparagine synthase (glutamine-hydrolyzing)</fullName>
        <ecNumber evidence="2">6.3.5.4</ecNumber>
    </recommendedName>
</protein>
<dbReference type="PANTHER" id="PTHR43284:SF1">
    <property type="entry name" value="ASPARAGINE SYNTHETASE"/>
    <property type="match status" value="1"/>
</dbReference>
<dbReference type="Gene3D" id="3.40.50.620">
    <property type="entry name" value="HUPs"/>
    <property type="match status" value="1"/>
</dbReference>
<dbReference type="EC" id="6.3.5.4" evidence="2"/>
<dbReference type="SUPFAM" id="SSF52402">
    <property type="entry name" value="Adenine nucleotide alpha hydrolases-like"/>
    <property type="match status" value="1"/>
</dbReference>
<evidence type="ECO:0000256" key="3">
    <source>
        <dbReference type="ARBA" id="ARBA00022888"/>
    </source>
</evidence>
<accession>A0ABZ1YH92</accession>
<dbReference type="InterPro" id="IPR001962">
    <property type="entry name" value="Asn_synthase"/>
</dbReference>
<name>A0ABZ1YH92_9NOCA</name>
<dbReference type="InterPro" id="IPR051786">
    <property type="entry name" value="ASN_synthetase/amidase"/>
</dbReference>
<evidence type="ECO:0000256" key="4">
    <source>
        <dbReference type="ARBA" id="ARBA00048741"/>
    </source>
</evidence>
<evidence type="ECO:0000259" key="5">
    <source>
        <dbReference type="Pfam" id="PF00733"/>
    </source>
</evidence>
<evidence type="ECO:0000313" key="6">
    <source>
        <dbReference type="EMBL" id="WUV42597.1"/>
    </source>
</evidence>
<dbReference type="CDD" id="cd01991">
    <property type="entry name" value="Asn_synthase_B_C"/>
    <property type="match status" value="1"/>
</dbReference>
<dbReference type="RefSeq" id="WP_329405254.1">
    <property type="nucleotide sequence ID" value="NZ_CP109441.1"/>
</dbReference>
<dbReference type="Pfam" id="PF00733">
    <property type="entry name" value="Asn_synthase"/>
    <property type="match status" value="1"/>
</dbReference>
<dbReference type="InterPro" id="IPR014729">
    <property type="entry name" value="Rossmann-like_a/b/a_fold"/>
</dbReference>
<keyword evidence="7" id="KW-1185">Reference proteome</keyword>
<reference evidence="6" key="1">
    <citation type="submission" date="2022-10" db="EMBL/GenBank/DDBJ databases">
        <title>The complete genomes of actinobacterial strains from the NBC collection.</title>
        <authorList>
            <person name="Joergensen T.S."/>
            <person name="Alvarez Arevalo M."/>
            <person name="Sterndorff E.B."/>
            <person name="Faurdal D."/>
            <person name="Vuksanovic O."/>
            <person name="Mourched A.-S."/>
            <person name="Charusanti P."/>
            <person name="Shaw S."/>
            <person name="Blin K."/>
            <person name="Weber T."/>
        </authorList>
    </citation>
    <scope>NUCLEOTIDE SEQUENCE</scope>
    <source>
        <strain evidence="6">NBC_01482</strain>
    </source>
</reference>
<comment type="catalytic activity">
    <reaction evidence="4">
        <text>L-aspartate + L-glutamine + ATP + H2O = L-asparagine + L-glutamate + AMP + diphosphate + H(+)</text>
        <dbReference type="Rhea" id="RHEA:12228"/>
        <dbReference type="ChEBI" id="CHEBI:15377"/>
        <dbReference type="ChEBI" id="CHEBI:15378"/>
        <dbReference type="ChEBI" id="CHEBI:29985"/>
        <dbReference type="ChEBI" id="CHEBI:29991"/>
        <dbReference type="ChEBI" id="CHEBI:30616"/>
        <dbReference type="ChEBI" id="CHEBI:33019"/>
        <dbReference type="ChEBI" id="CHEBI:58048"/>
        <dbReference type="ChEBI" id="CHEBI:58359"/>
        <dbReference type="ChEBI" id="CHEBI:456215"/>
        <dbReference type="EC" id="6.3.5.4"/>
    </reaction>
</comment>
<sequence length="290" mass="31438">MSSTARSPLVKGIFASGLVDVTMDPQGLSDCLFYGHTIAPRTFWQGVDDLPPATIVTIDHRGISEQRYFTPFLRRDPDASLLTGRAAIERFDDAFTAAVRKRLPDEVAAGIALSGGLDSSAIAAVATRRCDAPLTTASIRLTGETLDETPMSRLVAQSLGIANDEVEMTAARACELLPKSLWHFESPFWYGAVATPFLDLTEFARNKGLEVAMSGDGSDELLAGYDFHRLMKLSCGGGRGVGGDDRARPSVDHHKAPLPDQCVRPALPALGYRPDLIWVRLPQSRIRENA</sequence>
<evidence type="ECO:0000256" key="1">
    <source>
        <dbReference type="ARBA" id="ARBA00005187"/>
    </source>
</evidence>
<gene>
    <name evidence="6" type="ORF">OG563_25415</name>
</gene>
<keyword evidence="3" id="KW-0028">Amino-acid biosynthesis</keyword>
<evidence type="ECO:0000313" key="7">
    <source>
        <dbReference type="Proteomes" id="UP001432062"/>
    </source>
</evidence>
<comment type="pathway">
    <text evidence="1">Amino-acid biosynthesis; L-asparagine biosynthesis; L-asparagine from L-aspartate (L-Gln route): step 1/1.</text>
</comment>
<dbReference type="EMBL" id="CP109441">
    <property type="protein sequence ID" value="WUV42597.1"/>
    <property type="molecule type" value="Genomic_DNA"/>
</dbReference>
<feature type="domain" description="Asparagine synthetase" evidence="5">
    <location>
        <begin position="91"/>
        <end position="231"/>
    </location>
</feature>
<dbReference type="PANTHER" id="PTHR43284">
    <property type="entry name" value="ASPARAGINE SYNTHETASE (GLUTAMINE-HYDROLYZING)"/>
    <property type="match status" value="1"/>
</dbReference>
<keyword evidence="3" id="KW-0061">Asparagine biosynthesis</keyword>
<dbReference type="Proteomes" id="UP001432062">
    <property type="component" value="Chromosome"/>
</dbReference>
<evidence type="ECO:0000256" key="2">
    <source>
        <dbReference type="ARBA" id="ARBA00012737"/>
    </source>
</evidence>